<dbReference type="SMART" id="SM00267">
    <property type="entry name" value="GGDEF"/>
    <property type="match status" value="1"/>
</dbReference>
<evidence type="ECO:0000313" key="2">
    <source>
        <dbReference type="EMBL" id="MBJ7608986.1"/>
    </source>
</evidence>
<dbReference type="NCBIfam" id="TIGR00254">
    <property type="entry name" value="GGDEF"/>
    <property type="match status" value="1"/>
</dbReference>
<dbReference type="InterPro" id="IPR043128">
    <property type="entry name" value="Rev_trsase/Diguanyl_cyclase"/>
</dbReference>
<dbReference type="GO" id="GO:0052621">
    <property type="term" value="F:diguanylate cyclase activity"/>
    <property type="evidence" value="ECO:0007669"/>
    <property type="project" value="TreeGrafter"/>
</dbReference>
<dbReference type="AlphaFoldDB" id="A0A934KHQ2"/>
<dbReference type="Proteomes" id="UP000614410">
    <property type="component" value="Unassembled WGS sequence"/>
</dbReference>
<sequence length="236" mass="25515">MQMNERQGVAQFDAPNPTSTTAAWLGLDERELVGVPQWVVRAIAVRLSQPDPEAALRDELIDRLHDSMLSLHQLARTDQLTGLANRRALVERLAEETARAKRYQRDLAVFILDVDGMKGVNDELGHPAGDQLLVEVARRIERAMRGSDLAGRWGGDEFVIICPETDGGAARALSDKLTETISNRPAVLQGRIAPVSVTVGFAVDGTAGDADSLLAAADASLYAGKRRRGRSSRAAP</sequence>
<dbReference type="InterPro" id="IPR029787">
    <property type="entry name" value="Nucleotide_cyclase"/>
</dbReference>
<dbReference type="PROSITE" id="PS50887">
    <property type="entry name" value="GGDEF"/>
    <property type="match status" value="1"/>
</dbReference>
<dbReference type="EMBL" id="JAEKNN010000026">
    <property type="protein sequence ID" value="MBJ7608986.1"/>
    <property type="molecule type" value="Genomic_DNA"/>
</dbReference>
<dbReference type="InterPro" id="IPR050469">
    <property type="entry name" value="Diguanylate_Cyclase"/>
</dbReference>
<gene>
    <name evidence="2" type="ORF">JF887_06100</name>
</gene>
<evidence type="ECO:0000259" key="1">
    <source>
        <dbReference type="PROSITE" id="PS50887"/>
    </source>
</evidence>
<dbReference type="PANTHER" id="PTHR45138:SF9">
    <property type="entry name" value="DIGUANYLATE CYCLASE DGCM-RELATED"/>
    <property type="match status" value="1"/>
</dbReference>
<dbReference type="InterPro" id="IPR000160">
    <property type="entry name" value="GGDEF_dom"/>
</dbReference>
<name>A0A934KHQ2_9BACT</name>
<dbReference type="SUPFAM" id="SSF55073">
    <property type="entry name" value="Nucleotide cyclase"/>
    <property type="match status" value="1"/>
</dbReference>
<feature type="domain" description="GGDEF" evidence="1">
    <location>
        <begin position="105"/>
        <end position="236"/>
    </location>
</feature>
<organism evidence="2 3">
    <name type="scientific">Candidatus Amunia macphersoniae</name>
    <dbReference type="NCBI Taxonomy" id="3127014"/>
    <lineage>
        <taxon>Bacteria</taxon>
        <taxon>Bacillati</taxon>
        <taxon>Candidatus Dormiibacterota</taxon>
        <taxon>Candidatus Dormibacteria</taxon>
        <taxon>Candidatus Aeolococcales</taxon>
        <taxon>Candidatus Aeolococcaceae</taxon>
        <taxon>Candidatus Amunia</taxon>
    </lineage>
</organism>
<dbReference type="PANTHER" id="PTHR45138">
    <property type="entry name" value="REGULATORY COMPONENTS OF SENSORY TRANSDUCTION SYSTEM"/>
    <property type="match status" value="1"/>
</dbReference>
<dbReference type="Pfam" id="PF00990">
    <property type="entry name" value="GGDEF"/>
    <property type="match status" value="1"/>
</dbReference>
<comment type="caution">
    <text evidence="2">The sequence shown here is derived from an EMBL/GenBank/DDBJ whole genome shotgun (WGS) entry which is preliminary data.</text>
</comment>
<protein>
    <submittedName>
        <fullName evidence="2">GGDEF domain-containing protein</fullName>
    </submittedName>
</protein>
<evidence type="ECO:0000313" key="3">
    <source>
        <dbReference type="Proteomes" id="UP000614410"/>
    </source>
</evidence>
<dbReference type="CDD" id="cd01949">
    <property type="entry name" value="GGDEF"/>
    <property type="match status" value="1"/>
</dbReference>
<accession>A0A934KHQ2</accession>
<dbReference type="FunFam" id="3.30.70.270:FF:000001">
    <property type="entry name" value="Diguanylate cyclase domain protein"/>
    <property type="match status" value="1"/>
</dbReference>
<reference evidence="2 3" key="1">
    <citation type="submission" date="2020-10" db="EMBL/GenBank/DDBJ databases">
        <title>Ca. Dormibacterota MAGs.</title>
        <authorList>
            <person name="Montgomery K."/>
        </authorList>
    </citation>
    <scope>NUCLEOTIDE SEQUENCE [LARGE SCALE GENOMIC DNA]</scope>
    <source>
        <strain evidence="2">Mitchell_Peninsula_5</strain>
    </source>
</reference>
<dbReference type="Gene3D" id="3.30.70.270">
    <property type="match status" value="1"/>
</dbReference>
<proteinExistence type="predicted"/>